<evidence type="ECO:0000256" key="1">
    <source>
        <dbReference type="SAM" id="SignalP"/>
    </source>
</evidence>
<evidence type="ECO:0008006" key="4">
    <source>
        <dbReference type="Google" id="ProtNLM"/>
    </source>
</evidence>
<reference evidence="2" key="1">
    <citation type="submission" date="2023-08" db="EMBL/GenBank/DDBJ databases">
        <authorList>
            <person name="Audoor S."/>
            <person name="Bilcke G."/>
        </authorList>
    </citation>
    <scope>NUCLEOTIDE SEQUENCE</scope>
</reference>
<evidence type="ECO:0000313" key="2">
    <source>
        <dbReference type="EMBL" id="CAJ1942846.1"/>
    </source>
</evidence>
<dbReference type="EMBL" id="CAKOGP040001112">
    <property type="protein sequence ID" value="CAJ1942846.1"/>
    <property type="molecule type" value="Genomic_DNA"/>
</dbReference>
<name>A0AAD2CV87_9STRA</name>
<proteinExistence type="predicted"/>
<protein>
    <recommendedName>
        <fullName evidence="4">PS II complex 12 kDa extrinsic protein</fullName>
    </recommendedName>
</protein>
<feature type="chain" id="PRO_5042201383" description="PS II complex 12 kDa extrinsic protein" evidence="1">
    <location>
        <begin position="18"/>
        <end position="119"/>
    </location>
</feature>
<keyword evidence="1" id="KW-0732">Signal</keyword>
<dbReference type="AlphaFoldDB" id="A0AAD2CV87"/>
<evidence type="ECO:0000313" key="3">
    <source>
        <dbReference type="Proteomes" id="UP001295423"/>
    </source>
</evidence>
<keyword evidence="3" id="KW-1185">Reference proteome</keyword>
<dbReference type="Proteomes" id="UP001295423">
    <property type="component" value="Unassembled WGS sequence"/>
</dbReference>
<feature type="signal peptide" evidence="1">
    <location>
        <begin position="1"/>
        <end position="17"/>
    </location>
</feature>
<accession>A0AAD2CV87</accession>
<comment type="caution">
    <text evidence="2">The sequence shown here is derived from an EMBL/GenBank/DDBJ whole genome shotgun (WGS) entry which is preliminary data.</text>
</comment>
<gene>
    <name evidence="2" type="ORF">CYCCA115_LOCUS8150</name>
</gene>
<sequence>MKILSFVTLILPFAANGLSLQSNSNMKKAPAVDTQRRNLFAALPAVFLAPAISNALDMDAFVNSEIAKDSTKRDMTPDEAMCKYGQSGEKKSAACKRYKGTGGTVEVKKEKSLGGAYAM</sequence>
<organism evidence="2 3">
    <name type="scientific">Cylindrotheca closterium</name>
    <dbReference type="NCBI Taxonomy" id="2856"/>
    <lineage>
        <taxon>Eukaryota</taxon>
        <taxon>Sar</taxon>
        <taxon>Stramenopiles</taxon>
        <taxon>Ochrophyta</taxon>
        <taxon>Bacillariophyta</taxon>
        <taxon>Bacillariophyceae</taxon>
        <taxon>Bacillariophycidae</taxon>
        <taxon>Bacillariales</taxon>
        <taxon>Bacillariaceae</taxon>
        <taxon>Cylindrotheca</taxon>
    </lineage>
</organism>